<dbReference type="Proteomes" id="UP000239735">
    <property type="component" value="Unassembled WGS sequence"/>
</dbReference>
<evidence type="ECO:0000256" key="6">
    <source>
        <dbReference type="PROSITE-ProRule" id="PRU00169"/>
    </source>
</evidence>
<dbReference type="SUPFAM" id="SSF52172">
    <property type="entry name" value="CheY-like"/>
    <property type="match status" value="1"/>
</dbReference>
<dbReference type="InterPro" id="IPR001789">
    <property type="entry name" value="Sig_transdc_resp-reg_receiver"/>
</dbReference>
<evidence type="ECO:0000259" key="9">
    <source>
        <dbReference type="PROSITE" id="PS51755"/>
    </source>
</evidence>
<dbReference type="GO" id="GO:0032993">
    <property type="term" value="C:protein-DNA complex"/>
    <property type="evidence" value="ECO:0007669"/>
    <property type="project" value="TreeGrafter"/>
</dbReference>
<evidence type="ECO:0000256" key="5">
    <source>
        <dbReference type="ARBA" id="ARBA00023163"/>
    </source>
</evidence>
<reference evidence="11" key="1">
    <citation type="submission" date="2018-02" db="EMBL/GenBank/DDBJ databases">
        <authorList>
            <person name="Hausmann B."/>
        </authorList>
    </citation>
    <scope>NUCLEOTIDE SEQUENCE [LARGE SCALE GENOMIC DNA]</scope>
    <source>
        <strain evidence="11">Peat soil MAG SbA5</strain>
    </source>
</reference>
<dbReference type="FunFam" id="1.10.10.10:FF:000005">
    <property type="entry name" value="Two-component system response regulator"/>
    <property type="match status" value="1"/>
</dbReference>
<dbReference type="InterPro" id="IPR039420">
    <property type="entry name" value="WalR-like"/>
</dbReference>
<evidence type="ECO:0000256" key="4">
    <source>
        <dbReference type="ARBA" id="ARBA00023125"/>
    </source>
</evidence>
<dbReference type="CDD" id="cd17574">
    <property type="entry name" value="REC_OmpR"/>
    <property type="match status" value="1"/>
</dbReference>
<dbReference type="InterPro" id="IPR011006">
    <property type="entry name" value="CheY-like_superfamily"/>
</dbReference>
<dbReference type="Pfam" id="PF00072">
    <property type="entry name" value="Response_reg"/>
    <property type="match status" value="1"/>
</dbReference>
<accession>A0A2N9L7I3</accession>
<dbReference type="PANTHER" id="PTHR48111:SF22">
    <property type="entry name" value="REGULATOR OF RPOS"/>
    <property type="match status" value="1"/>
</dbReference>
<keyword evidence="5" id="KW-0804">Transcription</keyword>
<gene>
    <name evidence="10" type="primary">mprA</name>
    <name evidence="10" type="ORF">SBA5_220108</name>
</gene>
<dbReference type="PANTHER" id="PTHR48111">
    <property type="entry name" value="REGULATOR OF RPOS"/>
    <property type="match status" value="1"/>
</dbReference>
<evidence type="ECO:0000256" key="2">
    <source>
        <dbReference type="ARBA" id="ARBA00023012"/>
    </source>
</evidence>
<sequence length="250" mass="28117">MRLLIAEDDRALGQFLSRGLEADGHRVRLACDGDAAVEAFRQEMPDLTILDLNMPVKDGEQVLVELRALDADLPVLVLTARQEVDTRVRCLDRGADDLMIKPFSLHELRARCRALLRRKRETRLQLRIADLELDRLDHSARRAGRKIDLTNKEFALLEFLLLNRGQCVSRIELLDSVWNLEPAQTTNIVDVYVNYLRRKIADPAPGRLIRTVRGRGYIVPLESELNLNAPNGVVAMHSEEVSAGAAVAAN</sequence>
<dbReference type="SMART" id="SM00448">
    <property type="entry name" value="REC"/>
    <property type="match status" value="1"/>
</dbReference>
<evidence type="ECO:0000313" key="10">
    <source>
        <dbReference type="EMBL" id="SPE19262.1"/>
    </source>
</evidence>
<dbReference type="GO" id="GO:0005829">
    <property type="term" value="C:cytosol"/>
    <property type="evidence" value="ECO:0007669"/>
    <property type="project" value="TreeGrafter"/>
</dbReference>
<evidence type="ECO:0000259" key="8">
    <source>
        <dbReference type="PROSITE" id="PS50110"/>
    </source>
</evidence>
<dbReference type="GO" id="GO:0006355">
    <property type="term" value="P:regulation of DNA-templated transcription"/>
    <property type="evidence" value="ECO:0007669"/>
    <property type="project" value="InterPro"/>
</dbReference>
<dbReference type="Gene3D" id="3.40.50.2300">
    <property type="match status" value="1"/>
</dbReference>
<dbReference type="PROSITE" id="PS50110">
    <property type="entry name" value="RESPONSE_REGULATORY"/>
    <property type="match status" value="1"/>
</dbReference>
<feature type="modified residue" description="4-aspartylphosphate" evidence="6">
    <location>
        <position position="51"/>
    </location>
</feature>
<dbReference type="Pfam" id="PF00486">
    <property type="entry name" value="Trans_reg_C"/>
    <property type="match status" value="1"/>
</dbReference>
<proteinExistence type="predicted"/>
<dbReference type="EMBL" id="OKRB01000078">
    <property type="protein sequence ID" value="SPE19262.1"/>
    <property type="molecule type" value="Genomic_DNA"/>
</dbReference>
<evidence type="ECO:0000256" key="3">
    <source>
        <dbReference type="ARBA" id="ARBA00023015"/>
    </source>
</evidence>
<dbReference type="AlphaFoldDB" id="A0A2N9L7I3"/>
<dbReference type="SMART" id="SM00862">
    <property type="entry name" value="Trans_reg_C"/>
    <property type="match status" value="1"/>
</dbReference>
<dbReference type="InterPro" id="IPR036388">
    <property type="entry name" value="WH-like_DNA-bd_sf"/>
</dbReference>
<name>A0A2N9L7I3_9BACT</name>
<keyword evidence="3" id="KW-0805">Transcription regulation</keyword>
<dbReference type="GO" id="GO:0000976">
    <property type="term" value="F:transcription cis-regulatory region binding"/>
    <property type="evidence" value="ECO:0007669"/>
    <property type="project" value="TreeGrafter"/>
</dbReference>
<evidence type="ECO:0000256" key="7">
    <source>
        <dbReference type="PROSITE-ProRule" id="PRU01091"/>
    </source>
</evidence>
<dbReference type="PROSITE" id="PS51755">
    <property type="entry name" value="OMPR_PHOB"/>
    <property type="match status" value="1"/>
</dbReference>
<protein>
    <submittedName>
        <fullName evidence="10">Response regulator MprA</fullName>
    </submittedName>
</protein>
<keyword evidence="2" id="KW-0902">Two-component regulatory system</keyword>
<keyword evidence="4 7" id="KW-0238">DNA-binding</keyword>
<dbReference type="Gene3D" id="1.10.10.10">
    <property type="entry name" value="Winged helix-like DNA-binding domain superfamily/Winged helix DNA-binding domain"/>
    <property type="match status" value="1"/>
</dbReference>
<dbReference type="CDD" id="cd00383">
    <property type="entry name" value="trans_reg_C"/>
    <property type="match status" value="1"/>
</dbReference>
<evidence type="ECO:0000313" key="11">
    <source>
        <dbReference type="Proteomes" id="UP000239735"/>
    </source>
</evidence>
<dbReference type="OrthoDB" id="116118at2"/>
<dbReference type="InterPro" id="IPR001867">
    <property type="entry name" value="OmpR/PhoB-type_DNA-bd"/>
</dbReference>
<feature type="domain" description="OmpR/PhoB-type" evidence="9">
    <location>
        <begin position="123"/>
        <end position="221"/>
    </location>
</feature>
<keyword evidence="1 6" id="KW-0597">Phosphoprotein</keyword>
<evidence type="ECO:0000256" key="1">
    <source>
        <dbReference type="ARBA" id="ARBA00022553"/>
    </source>
</evidence>
<feature type="DNA-binding region" description="OmpR/PhoB-type" evidence="7">
    <location>
        <begin position="123"/>
        <end position="221"/>
    </location>
</feature>
<dbReference type="GO" id="GO:0000156">
    <property type="term" value="F:phosphorelay response regulator activity"/>
    <property type="evidence" value="ECO:0007669"/>
    <property type="project" value="TreeGrafter"/>
</dbReference>
<organism evidence="10 11">
    <name type="scientific">Candidatus Sulfuritelmatomonas gaucii</name>
    <dbReference type="NCBI Taxonomy" id="2043161"/>
    <lineage>
        <taxon>Bacteria</taxon>
        <taxon>Pseudomonadati</taxon>
        <taxon>Acidobacteriota</taxon>
        <taxon>Terriglobia</taxon>
        <taxon>Terriglobales</taxon>
        <taxon>Acidobacteriaceae</taxon>
        <taxon>Candidatus Sulfuritelmatomonas</taxon>
    </lineage>
</organism>
<feature type="domain" description="Response regulatory" evidence="8">
    <location>
        <begin position="2"/>
        <end position="116"/>
    </location>
</feature>